<feature type="domain" description="Metallo-beta-lactamase" evidence="1">
    <location>
        <begin position="31"/>
        <end position="214"/>
    </location>
</feature>
<dbReference type="HOGENOM" id="CLU_010363_0_3_2"/>
<dbReference type="OrthoDB" id="3327at2157"/>
<evidence type="ECO:0000259" key="1">
    <source>
        <dbReference type="SMART" id="SM00849"/>
    </source>
</evidence>
<dbReference type="AlphaFoldDB" id="Q2FTT9"/>
<accession>Q2FTT9</accession>
<dbReference type="KEGG" id="mhu:Mhun_2772"/>
<name>Q2FTT9_METHJ</name>
<dbReference type="Proteomes" id="UP000001941">
    <property type="component" value="Chromosome"/>
</dbReference>
<dbReference type="Pfam" id="PF00753">
    <property type="entry name" value="Lactamase_B"/>
    <property type="match status" value="1"/>
</dbReference>
<dbReference type="SUPFAM" id="SSF56281">
    <property type="entry name" value="Metallo-hydrolase/oxidoreductase"/>
    <property type="match status" value="1"/>
</dbReference>
<dbReference type="eggNOG" id="arCOG03009">
    <property type="taxonomic scope" value="Archaea"/>
</dbReference>
<proteinExistence type="predicted"/>
<reference evidence="3" key="1">
    <citation type="journal article" date="2016" name="Stand. Genomic Sci.">
        <title>Complete genome sequence of Methanospirillum hungatei type strain JF1.</title>
        <authorList>
            <person name="Gunsalus R.P."/>
            <person name="Cook L.E."/>
            <person name="Crable B."/>
            <person name="Rohlin L."/>
            <person name="McDonald E."/>
            <person name="Mouttaki H."/>
            <person name="Sieber J.R."/>
            <person name="Poweleit N."/>
            <person name="Zhou H."/>
            <person name="Lapidus A.L."/>
            <person name="Daligault H.E."/>
            <person name="Land M."/>
            <person name="Gilna P."/>
            <person name="Ivanova N."/>
            <person name="Kyrpides N."/>
            <person name="Culley D.E."/>
            <person name="McInerney M.J."/>
        </authorList>
    </citation>
    <scope>NUCLEOTIDE SEQUENCE [LARGE SCALE GENOMIC DNA]</scope>
    <source>
        <strain evidence="3">ATCC 27890 / DSM 864 / NBRC 100397 / JF-1</strain>
    </source>
</reference>
<gene>
    <name evidence="2" type="ordered locus">Mhun_2772</name>
</gene>
<dbReference type="Gene3D" id="3.60.15.10">
    <property type="entry name" value="Ribonuclease Z/Hydroxyacylglutathione hydrolase-like"/>
    <property type="match status" value="1"/>
</dbReference>
<dbReference type="RefSeq" id="WP_011449723.1">
    <property type="nucleotide sequence ID" value="NC_007796.1"/>
</dbReference>
<dbReference type="InterPro" id="IPR001279">
    <property type="entry name" value="Metallo-B-lactamas"/>
</dbReference>
<dbReference type="EMBL" id="CP000254">
    <property type="protein sequence ID" value="ABD42467.1"/>
    <property type="molecule type" value="Genomic_DNA"/>
</dbReference>
<protein>
    <submittedName>
        <fullName evidence="2">Beta-lactamase-like protein</fullName>
    </submittedName>
</protein>
<dbReference type="STRING" id="323259.Mhun_2772"/>
<dbReference type="SMART" id="SM00849">
    <property type="entry name" value="Lactamase_B"/>
    <property type="match status" value="1"/>
</dbReference>
<evidence type="ECO:0000313" key="3">
    <source>
        <dbReference type="Proteomes" id="UP000001941"/>
    </source>
</evidence>
<evidence type="ECO:0000313" key="2">
    <source>
        <dbReference type="EMBL" id="ABD42467.1"/>
    </source>
</evidence>
<dbReference type="CDD" id="cd07731">
    <property type="entry name" value="ComA-like_MBL-fold"/>
    <property type="match status" value="1"/>
</dbReference>
<keyword evidence="3" id="KW-1185">Reference proteome</keyword>
<sequence length="257" mass="27985">MNHTRIFVIFSLILIISPVSSLSVHFLDVGQGDATLIRHNGHTMLIDAGDMDAGPDILSYLQYQGVTRLDVLVSTHPHTDHIGGMSDILQALPVSLYVDNGATHTTPAYRNLEKALIKKQIPYATAKKGDTIPFTDDITILVTSPDELTGDLNEDSLALLLTYGEVRIFFTGDCESCDASCDIVKLAHHGSKGSATRAILNGDIPDCAIISLGIDNEYHYPAPSTINALKKAGVEVFRTDEEGTIVLRTDGEKYWFV</sequence>
<dbReference type="InParanoid" id="Q2FTT9"/>
<dbReference type="InterPro" id="IPR035681">
    <property type="entry name" value="ComA-like_MBL"/>
</dbReference>
<dbReference type="InterPro" id="IPR052159">
    <property type="entry name" value="Competence_DNA_uptake"/>
</dbReference>
<dbReference type="EnsemblBacteria" id="ABD42467">
    <property type="protein sequence ID" value="ABD42467"/>
    <property type="gene ID" value="Mhun_2772"/>
</dbReference>
<dbReference type="PANTHER" id="PTHR30619">
    <property type="entry name" value="DNA INTERNALIZATION/COMPETENCE PROTEIN COMEC/REC2"/>
    <property type="match status" value="1"/>
</dbReference>
<dbReference type="PANTHER" id="PTHR30619:SF7">
    <property type="entry name" value="BETA-LACTAMASE DOMAIN PROTEIN"/>
    <property type="match status" value="1"/>
</dbReference>
<dbReference type="GeneID" id="3922641"/>
<dbReference type="InterPro" id="IPR036866">
    <property type="entry name" value="RibonucZ/Hydroxyglut_hydro"/>
</dbReference>
<organism evidence="2 3">
    <name type="scientific">Methanospirillum hungatei JF-1 (strain ATCC 27890 / DSM 864 / NBRC 100397 / JF-1)</name>
    <dbReference type="NCBI Taxonomy" id="323259"/>
    <lineage>
        <taxon>Archaea</taxon>
        <taxon>Methanobacteriati</taxon>
        <taxon>Methanobacteriota</taxon>
        <taxon>Stenosarchaea group</taxon>
        <taxon>Methanomicrobia</taxon>
        <taxon>Methanomicrobiales</taxon>
        <taxon>Methanospirillaceae</taxon>
        <taxon>Methanospirillum</taxon>
    </lineage>
</organism>